<gene>
    <name evidence="2" type="ORF">METZ01_LOCUS357059</name>
</gene>
<protein>
    <recommendedName>
        <fullName evidence="1">Glycosyltransferase 2-like domain-containing protein</fullName>
    </recommendedName>
</protein>
<dbReference type="Gene3D" id="3.90.550.10">
    <property type="entry name" value="Spore Coat Polysaccharide Biosynthesis Protein SpsA, Chain A"/>
    <property type="match status" value="1"/>
</dbReference>
<dbReference type="SUPFAM" id="SSF53448">
    <property type="entry name" value="Nucleotide-diphospho-sugar transferases"/>
    <property type="match status" value="1"/>
</dbReference>
<name>A0A382S3Y2_9ZZZZ</name>
<organism evidence="2">
    <name type="scientific">marine metagenome</name>
    <dbReference type="NCBI Taxonomy" id="408172"/>
    <lineage>
        <taxon>unclassified sequences</taxon>
        <taxon>metagenomes</taxon>
        <taxon>ecological metagenomes</taxon>
    </lineage>
</organism>
<dbReference type="CDD" id="cd00761">
    <property type="entry name" value="Glyco_tranf_GTA_type"/>
    <property type="match status" value="1"/>
</dbReference>
<evidence type="ECO:0000313" key="2">
    <source>
        <dbReference type="EMBL" id="SVD04205.1"/>
    </source>
</evidence>
<evidence type="ECO:0000259" key="1">
    <source>
        <dbReference type="Pfam" id="PF00535"/>
    </source>
</evidence>
<dbReference type="Pfam" id="PF00535">
    <property type="entry name" value="Glycos_transf_2"/>
    <property type="match status" value="1"/>
</dbReference>
<dbReference type="PANTHER" id="PTHR43685">
    <property type="entry name" value="GLYCOSYLTRANSFERASE"/>
    <property type="match status" value="1"/>
</dbReference>
<dbReference type="InterPro" id="IPR029044">
    <property type="entry name" value="Nucleotide-diphossugar_trans"/>
</dbReference>
<proteinExistence type="predicted"/>
<accession>A0A382S3Y2</accession>
<dbReference type="PANTHER" id="PTHR43685:SF2">
    <property type="entry name" value="GLYCOSYLTRANSFERASE 2-LIKE DOMAIN-CONTAINING PROTEIN"/>
    <property type="match status" value="1"/>
</dbReference>
<sequence>MTSKNIPTVSAIIPTHNRGQTVLRALRSVYAQRVPVNEVIVVDDGSSDDTAERIQVEFPGVILISQNQHGVSYARNRGIDAARGEWLAFLDSDDEWLPIKMETQLNAVRNNSSYRICHSNEIWIRNGHRVNPMDKHKKYGGWIFEHCLPRCAISPSSVLLHRSAVEEFGSFDESLPVCE</sequence>
<feature type="domain" description="Glycosyltransferase 2-like" evidence="1">
    <location>
        <begin position="10"/>
        <end position="117"/>
    </location>
</feature>
<dbReference type="EMBL" id="UINC01125998">
    <property type="protein sequence ID" value="SVD04205.1"/>
    <property type="molecule type" value="Genomic_DNA"/>
</dbReference>
<dbReference type="AlphaFoldDB" id="A0A382S3Y2"/>
<feature type="non-terminal residue" evidence="2">
    <location>
        <position position="179"/>
    </location>
</feature>
<dbReference type="InterPro" id="IPR001173">
    <property type="entry name" value="Glyco_trans_2-like"/>
</dbReference>
<dbReference type="InterPro" id="IPR050834">
    <property type="entry name" value="Glycosyltransf_2"/>
</dbReference>
<reference evidence="2" key="1">
    <citation type="submission" date="2018-05" db="EMBL/GenBank/DDBJ databases">
        <authorList>
            <person name="Lanie J.A."/>
            <person name="Ng W.-L."/>
            <person name="Kazmierczak K.M."/>
            <person name="Andrzejewski T.M."/>
            <person name="Davidsen T.M."/>
            <person name="Wayne K.J."/>
            <person name="Tettelin H."/>
            <person name="Glass J.I."/>
            <person name="Rusch D."/>
            <person name="Podicherti R."/>
            <person name="Tsui H.-C.T."/>
            <person name="Winkler M.E."/>
        </authorList>
    </citation>
    <scope>NUCLEOTIDE SEQUENCE</scope>
</reference>